<feature type="domain" description="DUF7792" evidence="1">
    <location>
        <begin position="6"/>
        <end position="123"/>
    </location>
</feature>
<dbReference type="AlphaFoldDB" id="A0A0D6R5V6"/>
<dbReference type="EMBL" id="GCKF01034171">
    <property type="protein sequence ID" value="JAG97275.1"/>
    <property type="molecule type" value="Transcribed_RNA"/>
</dbReference>
<evidence type="ECO:0000259" key="1">
    <source>
        <dbReference type="Pfam" id="PF25055"/>
    </source>
</evidence>
<proteinExistence type="predicted"/>
<protein>
    <recommendedName>
        <fullName evidence="1">DUF7792 domain-containing protein</fullName>
    </recommendedName>
</protein>
<reference evidence="2" key="1">
    <citation type="submission" date="2015-03" db="EMBL/GenBank/DDBJ databases">
        <title>A transcriptome of Araucaria cunninghamii, an australian fine timber species.</title>
        <authorList>
            <person name="Jing Yi C.J.Y."/>
            <person name="Yin San L.Y.S."/>
            <person name="Abdul Karim S.S."/>
            <person name="Wan Azmi N.N."/>
            <person name="Hercus R.R."/>
            <person name="Croft L.L."/>
        </authorList>
    </citation>
    <scope>NUCLEOTIDE SEQUENCE</scope>
    <source>
        <strain evidence="2">MI0301</strain>
        <tissue evidence="2">Leaf</tissue>
    </source>
</reference>
<dbReference type="PANTHER" id="PTHR46168:SF9">
    <property type="entry name" value="ARMADILLO REPEAT ONLY 2"/>
    <property type="match status" value="1"/>
</dbReference>
<dbReference type="InterPro" id="IPR011989">
    <property type="entry name" value="ARM-like"/>
</dbReference>
<name>A0A0D6R5V6_ARACU</name>
<sequence length="604" mass="65269">MAERVEQMLALPIQLADQVSKTAAEADSFKQECLELKKQTDKLSALLRQAARASGGLYERPTGRITEEINKVLQKAVVLVTKCSKRNGMIKRVFTITSAAAFRKMGFLLDSSIGDVTWLLNVSANGEERGEHLGLPPIATNDPMLGLIWEQIARLQTGSPEEKADAAASLVSLAKDSERNGKLIVEEGGIPPLLKLLGTETGTGTGTQILEGQEAAAKALGKLGKDPERVQQMIRDGVCSVFSKVLKEGPMKVQSTVAWALSELVSHDPASQDHFAQSGIIRSLVGHLAFETVQESNKYVVAGAKAMTIHSVVTAAKVAETHGRYGYVNVNVRKDIGIPSLSGLNLKGREAEDPATKAALKTESAKALWMLAKDNVKTCKSITESKALVCFAILLEKGKGLLQYYSAMAVMEIAAVAEQNADLRRSTFKTNSPAAKALVDQLLRIIEADDSELLMPCIKAIGSLARTFPARETRLIAPLVKHLDHRDLSISTEAAVALAKFACKENYLHVEHSKAIIEASGAPHLIQLVYFGEGVAQVPALILLCYLALHVGDSEALAKAEALSALEWASKQVTLIQDPTVEKILPEAKSRLELYQSRGGFRFH</sequence>
<dbReference type="SUPFAM" id="SSF48371">
    <property type="entry name" value="ARM repeat"/>
    <property type="match status" value="1"/>
</dbReference>
<organism evidence="2">
    <name type="scientific">Araucaria cunninghamii</name>
    <name type="common">Hoop pine</name>
    <name type="synonym">Moreton Bay pine</name>
    <dbReference type="NCBI Taxonomy" id="56994"/>
    <lineage>
        <taxon>Eukaryota</taxon>
        <taxon>Viridiplantae</taxon>
        <taxon>Streptophyta</taxon>
        <taxon>Embryophyta</taxon>
        <taxon>Tracheophyta</taxon>
        <taxon>Spermatophyta</taxon>
        <taxon>Pinopsida</taxon>
        <taxon>Pinidae</taxon>
        <taxon>Conifers II</taxon>
        <taxon>Araucariales</taxon>
        <taxon>Araucariaceae</taxon>
        <taxon>Araucaria</taxon>
    </lineage>
</organism>
<dbReference type="PANTHER" id="PTHR46168">
    <property type="entry name" value="ARMADILLO REPEAT ONLY 4"/>
    <property type="match status" value="1"/>
</dbReference>
<dbReference type="InterPro" id="IPR036537">
    <property type="entry name" value="Adaptor_Cbl_N_dom_sf"/>
</dbReference>
<dbReference type="SMART" id="SM00185">
    <property type="entry name" value="ARM"/>
    <property type="match status" value="4"/>
</dbReference>
<dbReference type="InterPro" id="IPR016024">
    <property type="entry name" value="ARM-type_fold"/>
</dbReference>
<evidence type="ECO:0000313" key="2">
    <source>
        <dbReference type="EMBL" id="JAG97275.1"/>
    </source>
</evidence>
<dbReference type="Pfam" id="PF25055">
    <property type="entry name" value="DUF7792"/>
    <property type="match status" value="1"/>
</dbReference>
<dbReference type="Gene3D" id="1.25.10.10">
    <property type="entry name" value="Leucine-rich Repeat Variant"/>
    <property type="match status" value="2"/>
</dbReference>
<accession>A0A0D6R5V6</accession>
<dbReference type="InterPro" id="IPR000225">
    <property type="entry name" value="Armadillo"/>
</dbReference>
<dbReference type="InterPro" id="IPR056694">
    <property type="entry name" value="DUF7792"/>
</dbReference>
<dbReference type="GO" id="GO:0007166">
    <property type="term" value="P:cell surface receptor signaling pathway"/>
    <property type="evidence" value="ECO:0007669"/>
    <property type="project" value="InterPro"/>
</dbReference>
<dbReference type="Gene3D" id="1.20.930.20">
    <property type="entry name" value="Adaptor protein Cbl, N-terminal domain"/>
    <property type="match status" value="1"/>
</dbReference>